<dbReference type="AlphaFoldDB" id="A0A0J8QKG5"/>
<evidence type="ECO:0000313" key="2">
    <source>
        <dbReference type="EMBL" id="KMU72929.1"/>
    </source>
</evidence>
<gene>
    <name evidence="2" type="ORF">CISG_09861</name>
</gene>
<name>A0A0J8QKG5_COCIT</name>
<dbReference type="Proteomes" id="UP000054559">
    <property type="component" value="Unassembled WGS sequence"/>
</dbReference>
<protein>
    <submittedName>
        <fullName evidence="2">Uncharacterized protein</fullName>
    </submittedName>
</protein>
<proteinExistence type="predicted"/>
<evidence type="ECO:0000313" key="3">
    <source>
        <dbReference type="Proteomes" id="UP000054559"/>
    </source>
</evidence>
<reference evidence="3" key="1">
    <citation type="journal article" date="2010" name="Genome Res.">
        <title>Population genomic sequencing of Coccidioides fungi reveals recent hybridization and transposon control.</title>
        <authorList>
            <person name="Neafsey D.E."/>
            <person name="Barker B.M."/>
            <person name="Sharpton T.J."/>
            <person name="Stajich J.E."/>
            <person name="Park D.J."/>
            <person name="Whiston E."/>
            <person name="Hung C.-Y."/>
            <person name="McMahan C."/>
            <person name="White J."/>
            <person name="Sykes S."/>
            <person name="Heiman D."/>
            <person name="Young S."/>
            <person name="Zeng Q."/>
            <person name="Abouelleil A."/>
            <person name="Aftuck L."/>
            <person name="Bessette D."/>
            <person name="Brown A."/>
            <person name="FitzGerald M."/>
            <person name="Lui A."/>
            <person name="Macdonald J.P."/>
            <person name="Priest M."/>
            <person name="Orbach M.J."/>
            <person name="Galgiani J.N."/>
            <person name="Kirkland T.N."/>
            <person name="Cole G.T."/>
            <person name="Birren B.W."/>
            <person name="Henn M.R."/>
            <person name="Taylor J.W."/>
            <person name="Rounsley S.D."/>
        </authorList>
    </citation>
    <scope>NUCLEOTIDE SEQUENCE [LARGE SCALE GENOMIC DNA]</scope>
    <source>
        <strain evidence="3">RMSCC 3703</strain>
    </source>
</reference>
<feature type="region of interest" description="Disordered" evidence="1">
    <location>
        <begin position="18"/>
        <end position="37"/>
    </location>
</feature>
<sequence length="166" mass="18538">MPSAAQLSHGRLAAVRSLTRSPNNCNGKKGSWSNHPHCKRLLTPAEPHAMEEAPIPPVLMSGIKIDWPRRGGVFAGASQPASHFRMELWALRSSIGREKRRSSAQNGAGYGQYDWSGYEKARLENLQVDHRHTSLLLSNHTGKMSFSGNRRKPFIQHNLLNHRSQA</sequence>
<accession>A0A0J8QKG5</accession>
<evidence type="ECO:0000256" key="1">
    <source>
        <dbReference type="SAM" id="MobiDB-lite"/>
    </source>
</evidence>
<dbReference type="EMBL" id="DS268229">
    <property type="protein sequence ID" value="KMU72929.1"/>
    <property type="molecule type" value="Genomic_DNA"/>
</dbReference>
<organism evidence="2 3">
    <name type="scientific">Coccidioides immitis RMSCC 3703</name>
    <dbReference type="NCBI Taxonomy" id="454286"/>
    <lineage>
        <taxon>Eukaryota</taxon>
        <taxon>Fungi</taxon>
        <taxon>Dikarya</taxon>
        <taxon>Ascomycota</taxon>
        <taxon>Pezizomycotina</taxon>
        <taxon>Eurotiomycetes</taxon>
        <taxon>Eurotiomycetidae</taxon>
        <taxon>Onygenales</taxon>
        <taxon>Onygenaceae</taxon>
        <taxon>Coccidioides</taxon>
    </lineage>
</organism>
<feature type="compositionally biased region" description="Polar residues" evidence="1">
    <location>
        <begin position="18"/>
        <end position="34"/>
    </location>
</feature>